<organism evidence="16 17">
    <name type="scientific">Corynebacterium flavescens</name>
    <dbReference type="NCBI Taxonomy" id="28028"/>
    <lineage>
        <taxon>Bacteria</taxon>
        <taxon>Bacillati</taxon>
        <taxon>Actinomycetota</taxon>
        <taxon>Actinomycetes</taxon>
        <taxon>Mycobacteriales</taxon>
        <taxon>Corynebacteriaceae</taxon>
        <taxon>Corynebacterium</taxon>
    </lineage>
</organism>
<evidence type="ECO:0000259" key="15">
    <source>
        <dbReference type="PROSITE" id="PS51196"/>
    </source>
</evidence>
<dbReference type="PROSITE" id="PS01312">
    <property type="entry name" value="SECA"/>
    <property type="match status" value="1"/>
</dbReference>
<evidence type="ECO:0000259" key="13">
    <source>
        <dbReference type="PROSITE" id="PS51192"/>
    </source>
</evidence>
<dbReference type="AlphaFoldDB" id="A0AB73B6M6"/>
<feature type="binding site" evidence="12">
    <location>
        <begin position="123"/>
        <end position="127"/>
    </location>
    <ligand>
        <name>ATP</name>
        <dbReference type="ChEBI" id="CHEBI:30616"/>
    </ligand>
</feature>
<comment type="catalytic activity">
    <reaction evidence="12">
        <text>ATP + H2O + cellular proteinSide 1 = ADP + phosphate + cellular proteinSide 2.</text>
        <dbReference type="EC" id="7.4.2.8"/>
    </reaction>
</comment>
<dbReference type="Pfam" id="PF07517">
    <property type="entry name" value="SecA_DEAD"/>
    <property type="match status" value="1"/>
</dbReference>
<keyword evidence="9 12" id="KW-1278">Translocase</keyword>
<gene>
    <name evidence="16" type="primary">secA2</name>
    <name evidence="12" type="synonym">secA</name>
    <name evidence="16" type="ORF">CFL01nite_06470</name>
</gene>
<dbReference type="GO" id="GO:0008564">
    <property type="term" value="F:protein-exporting ATPase activity"/>
    <property type="evidence" value="ECO:0007669"/>
    <property type="project" value="UniProtKB-EC"/>
</dbReference>
<dbReference type="InterPro" id="IPR011116">
    <property type="entry name" value="SecA_Wing/Scaffold"/>
</dbReference>
<keyword evidence="11 12" id="KW-0472">Membrane</keyword>
<dbReference type="PRINTS" id="PR00906">
    <property type="entry name" value="SECA"/>
</dbReference>
<evidence type="ECO:0000313" key="16">
    <source>
        <dbReference type="EMBL" id="GEB97152.1"/>
    </source>
</evidence>
<dbReference type="GO" id="GO:0005886">
    <property type="term" value="C:plasma membrane"/>
    <property type="evidence" value="ECO:0007669"/>
    <property type="project" value="UniProtKB-SubCell"/>
</dbReference>
<sequence>MPHSYNTVNYSQKRYITRRNETMGAFNWFWKAMGAQSERNDKKSKAIVEDSAAAHSRLRELSDEEVAQLARGAVCGGEVKDKPALLACLAVAAERKLGLVPFNVQSQAVLRLLSGDVIQMATGEGKTLVGAMAATGFALTGQRVHLVTVNNYLAVRDAEWMRPLVEFFDLSVSSVTEKLAPGARREAYLADIVYAPVNELGFDVLRDNQISDRSQTVQAPAQVALVDEADSVLVDEALVPLVLAGSRPGTDPTGQITAVVARLKEDSDFRVAEDGRTVSLTEDGAAKVERELGIDSLYSEENIGAILVKVNLALHARALLIRDVHYIVVDGGLQLIDASRGRVADLQRWPDGLQAAVESKEGLEVSDGGRILDTLTLQELMRRYPRVCGMTGTAVEATDQLRQFYGLHVSVIDRNKELRRFDEADRIYATLAEKYAALVEEIAAIHATGQPVLVGTHDVAESEELAEALRARGMDPSVLNAKNDAEEARIVAEAGDIGRVTVSTQMAGRGTDIKLGGADEADHDRVAELGGLAVIGTARYRTSRLDNQLRGRAGRQGDPGLSLFFVSLEDDVVRQGGEGEELQVQPGADGRIESKRAQEFVAHCQRVTEGQLLEIHAQTWKYNQLLADQRIIIDERRAQLLDSDAAWQELEERAPQRAAELADVPLETKITAAREIMLFHLDLAWADHLELMDDVRESIHLRAIARETPIDEYHRIAVREFKELAQRAVDDAVETFQKVRIDTGGAHLDEEGLARPSATWTYMVSDNPLAGAGNSVLSSIGNIFR</sequence>
<comment type="similarity">
    <text evidence="2 12">Belongs to the SecA family.</text>
</comment>
<dbReference type="SUPFAM" id="SSF81767">
    <property type="entry name" value="Pre-protein crosslinking domain of SecA"/>
    <property type="match status" value="1"/>
</dbReference>
<dbReference type="InterPro" id="IPR014018">
    <property type="entry name" value="SecA_motor_DEAD"/>
</dbReference>
<dbReference type="CDD" id="cd17928">
    <property type="entry name" value="DEXDc_SecA"/>
    <property type="match status" value="1"/>
</dbReference>
<feature type="binding site" evidence="12">
    <location>
        <position position="512"/>
    </location>
    <ligand>
        <name>ATP</name>
        <dbReference type="ChEBI" id="CHEBI:30616"/>
    </ligand>
</feature>
<dbReference type="GO" id="GO:0043952">
    <property type="term" value="P:protein transport by the Sec complex"/>
    <property type="evidence" value="ECO:0007669"/>
    <property type="project" value="TreeGrafter"/>
</dbReference>
<dbReference type="GO" id="GO:0005829">
    <property type="term" value="C:cytosol"/>
    <property type="evidence" value="ECO:0007669"/>
    <property type="project" value="TreeGrafter"/>
</dbReference>
<evidence type="ECO:0000256" key="7">
    <source>
        <dbReference type="ARBA" id="ARBA00022840"/>
    </source>
</evidence>
<accession>A0AB73B6M6</accession>
<evidence type="ECO:0000256" key="12">
    <source>
        <dbReference type="HAMAP-Rule" id="MF_01382"/>
    </source>
</evidence>
<dbReference type="SMART" id="SM00958">
    <property type="entry name" value="SecA_PP_bind"/>
    <property type="match status" value="1"/>
</dbReference>
<dbReference type="InterPro" id="IPR044722">
    <property type="entry name" value="SecA_SF2_C"/>
</dbReference>
<dbReference type="Gene3D" id="3.40.50.300">
    <property type="entry name" value="P-loop containing nucleotide triphosphate hydrolases"/>
    <property type="match status" value="3"/>
</dbReference>
<dbReference type="PANTHER" id="PTHR30612:SF0">
    <property type="entry name" value="CHLOROPLAST PROTEIN-TRANSPORTING ATPASE"/>
    <property type="match status" value="1"/>
</dbReference>
<dbReference type="GO" id="GO:0006605">
    <property type="term" value="P:protein targeting"/>
    <property type="evidence" value="ECO:0007669"/>
    <property type="project" value="UniProtKB-UniRule"/>
</dbReference>
<keyword evidence="10 12" id="KW-0811">Translocation</keyword>
<evidence type="ECO:0000256" key="8">
    <source>
        <dbReference type="ARBA" id="ARBA00022927"/>
    </source>
</evidence>
<dbReference type="CDD" id="cd18803">
    <property type="entry name" value="SF2_C_secA"/>
    <property type="match status" value="1"/>
</dbReference>
<evidence type="ECO:0000256" key="4">
    <source>
        <dbReference type="ARBA" id="ARBA00022475"/>
    </source>
</evidence>
<reference evidence="16 17" key="1">
    <citation type="submission" date="2019-06" db="EMBL/GenBank/DDBJ databases">
        <title>Whole genome shotgun sequence of Corynebacterium flavescens NBRC 14136.</title>
        <authorList>
            <person name="Hosoyama A."/>
            <person name="Uohara A."/>
            <person name="Ohji S."/>
            <person name="Ichikawa N."/>
        </authorList>
    </citation>
    <scope>NUCLEOTIDE SEQUENCE [LARGE SCALE GENOMIC DNA]</scope>
    <source>
        <strain evidence="16 17">NBRC 14136</strain>
    </source>
</reference>
<dbReference type="GO" id="GO:0005524">
    <property type="term" value="F:ATP binding"/>
    <property type="evidence" value="ECO:0007669"/>
    <property type="project" value="UniProtKB-UniRule"/>
</dbReference>
<dbReference type="PROSITE" id="PS51196">
    <property type="entry name" value="SECA_MOTOR_DEAD"/>
    <property type="match status" value="1"/>
</dbReference>
<comment type="caution">
    <text evidence="16">The sequence shown here is derived from an EMBL/GenBank/DDBJ whole genome shotgun (WGS) entry which is preliminary data.</text>
</comment>
<evidence type="ECO:0000313" key="17">
    <source>
        <dbReference type="Proteomes" id="UP000315353"/>
    </source>
</evidence>
<comment type="function">
    <text evidence="12">Part of the Sec protein translocase complex. Interacts with the SecYEG preprotein conducting channel. Has a central role in coupling the hydrolysis of ATP to the transfer of proteins into and across the cell membrane, serving as an ATP-driven molecular motor driving the stepwise translocation of polypeptide chains across the membrane.</text>
</comment>
<evidence type="ECO:0000256" key="1">
    <source>
        <dbReference type="ARBA" id="ARBA00004170"/>
    </source>
</evidence>
<dbReference type="SUPFAM" id="SSF52540">
    <property type="entry name" value="P-loop containing nucleoside triphosphate hydrolases"/>
    <property type="match status" value="2"/>
</dbReference>
<dbReference type="PANTHER" id="PTHR30612">
    <property type="entry name" value="SECA INNER MEMBRANE COMPONENT OF SEC PROTEIN SECRETION SYSTEM"/>
    <property type="match status" value="1"/>
</dbReference>
<dbReference type="HAMAP" id="MF_01382">
    <property type="entry name" value="SecA"/>
    <property type="match status" value="1"/>
</dbReference>
<dbReference type="EMBL" id="BJNB01000006">
    <property type="protein sequence ID" value="GEB97152.1"/>
    <property type="molecule type" value="Genomic_DNA"/>
</dbReference>
<comment type="subunit">
    <text evidence="12">Monomer and homodimer. Part of the essential Sec protein translocation apparatus which comprises SecA, SecYEG and auxiliary proteins SecDF. Other proteins may also be involved.</text>
</comment>
<dbReference type="InterPro" id="IPR011130">
    <property type="entry name" value="SecA_preprotein_X-link_dom"/>
</dbReference>
<dbReference type="PROSITE" id="PS51194">
    <property type="entry name" value="HELICASE_CTER"/>
    <property type="match status" value="1"/>
</dbReference>
<dbReference type="InterPro" id="IPR036266">
    <property type="entry name" value="SecA_Wing/Scaffold_sf"/>
</dbReference>
<evidence type="ECO:0000256" key="10">
    <source>
        <dbReference type="ARBA" id="ARBA00023010"/>
    </source>
</evidence>
<dbReference type="InterPro" id="IPR036670">
    <property type="entry name" value="SecA_X-link_sf"/>
</dbReference>
<dbReference type="InterPro" id="IPR027417">
    <property type="entry name" value="P-loop_NTPase"/>
</dbReference>
<evidence type="ECO:0000256" key="2">
    <source>
        <dbReference type="ARBA" id="ARBA00007650"/>
    </source>
</evidence>
<evidence type="ECO:0000256" key="3">
    <source>
        <dbReference type="ARBA" id="ARBA00022448"/>
    </source>
</evidence>
<dbReference type="PROSITE" id="PS51192">
    <property type="entry name" value="HELICASE_ATP_BIND_1"/>
    <property type="match status" value="1"/>
</dbReference>
<dbReference type="Pfam" id="PF01043">
    <property type="entry name" value="SecA_PP_bind"/>
    <property type="match status" value="1"/>
</dbReference>
<dbReference type="InterPro" id="IPR001650">
    <property type="entry name" value="Helicase_C-like"/>
</dbReference>
<dbReference type="InterPro" id="IPR011115">
    <property type="entry name" value="SecA_DEAD"/>
</dbReference>
<dbReference type="Gene3D" id="1.10.3060.10">
    <property type="entry name" value="Helical scaffold and wing domains of SecA"/>
    <property type="match status" value="1"/>
</dbReference>
<evidence type="ECO:0000256" key="9">
    <source>
        <dbReference type="ARBA" id="ARBA00022967"/>
    </source>
</evidence>
<dbReference type="NCBIfam" id="TIGR04221">
    <property type="entry name" value="SecA2_Mycobac"/>
    <property type="match status" value="1"/>
</dbReference>
<dbReference type="InterPro" id="IPR000185">
    <property type="entry name" value="SecA"/>
</dbReference>
<feature type="binding site" evidence="12">
    <location>
        <position position="105"/>
    </location>
    <ligand>
        <name>ATP</name>
        <dbReference type="ChEBI" id="CHEBI:30616"/>
    </ligand>
</feature>
<comment type="subcellular location">
    <subcellularLocation>
        <location evidence="12">Cell membrane</location>
        <topology evidence="12">Peripheral membrane protein</topology>
        <orientation evidence="12">Cytoplasmic side</orientation>
    </subcellularLocation>
    <subcellularLocation>
        <location evidence="12">Cytoplasm</location>
    </subcellularLocation>
    <subcellularLocation>
        <location evidence="1">Membrane</location>
        <topology evidence="1">Peripheral membrane protein</topology>
    </subcellularLocation>
    <text evidence="12">Distribution is 50-50.</text>
</comment>
<feature type="domain" description="Helicase C-terminal" evidence="14">
    <location>
        <begin position="430"/>
        <end position="608"/>
    </location>
</feature>
<dbReference type="Pfam" id="PF07516">
    <property type="entry name" value="SecA_SW"/>
    <property type="match status" value="1"/>
</dbReference>
<keyword evidence="6 12" id="KW-0547">Nucleotide-binding</keyword>
<feature type="domain" description="Helicase ATP-binding" evidence="13">
    <location>
        <begin position="107"/>
        <end position="278"/>
    </location>
</feature>
<dbReference type="SUPFAM" id="SSF81886">
    <property type="entry name" value="Helical scaffold and wing domains of SecA"/>
    <property type="match status" value="1"/>
</dbReference>
<keyword evidence="3 12" id="KW-0813">Transport</keyword>
<dbReference type="GO" id="GO:0017038">
    <property type="term" value="P:protein import"/>
    <property type="evidence" value="ECO:0007669"/>
    <property type="project" value="InterPro"/>
</dbReference>
<dbReference type="GO" id="GO:0031522">
    <property type="term" value="C:cell envelope Sec protein transport complex"/>
    <property type="evidence" value="ECO:0007669"/>
    <property type="project" value="TreeGrafter"/>
</dbReference>
<dbReference type="InterPro" id="IPR014001">
    <property type="entry name" value="Helicase_ATP-bd"/>
</dbReference>
<dbReference type="InterPro" id="IPR026389">
    <property type="entry name" value="SecA_Actinobact-type"/>
</dbReference>
<keyword evidence="7 12" id="KW-0067">ATP-binding</keyword>
<dbReference type="SMART" id="SM00957">
    <property type="entry name" value="SecA_DEAD"/>
    <property type="match status" value="1"/>
</dbReference>
<dbReference type="GO" id="GO:0065002">
    <property type="term" value="P:intracellular protein transmembrane transport"/>
    <property type="evidence" value="ECO:0007669"/>
    <property type="project" value="UniProtKB-UniRule"/>
</dbReference>
<protein>
    <recommendedName>
        <fullName evidence="12">Protein translocase subunit SecA</fullName>
        <ecNumber evidence="12">7.4.2.8</ecNumber>
    </recommendedName>
</protein>
<proteinExistence type="inferred from homology"/>
<dbReference type="InterPro" id="IPR020937">
    <property type="entry name" value="SecA_CS"/>
</dbReference>
<dbReference type="Pfam" id="PF21090">
    <property type="entry name" value="P-loop_SecA"/>
    <property type="match status" value="1"/>
</dbReference>
<evidence type="ECO:0000256" key="5">
    <source>
        <dbReference type="ARBA" id="ARBA00022490"/>
    </source>
</evidence>
<evidence type="ECO:0000256" key="11">
    <source>
        <dbReference type="ARBA" id="ARBA00023136"/>
    </source>
</evidence>
<dbReference type="FunFam" id="3.40.50.300:FF:000429">
    <property type="entry name" value="Preprotein translocase subunit SecA"/>
    <property type="match status" value="1"/>
</dbReference>
<evidence type="ECO:0000259" key="14">
    <source>
        <dbReference type="PROSITE" id="PS51194"/>
    </source>
</evidence>
<dbReference type="Proteomes" id="UP000315353">
    <property type="component" value="Unassembled WGS sequence"/>
</dbReference>
<evidence type="ECO:0000256" key="6">
    <source>
        <dbReference type="ARBA" id="ARBA00022741"/>
    </source>
</evidence>
<keyword evidence="4 12" id="KW-1003">Cell membrane</keyword>
<dbReference type="Gene3D" id="3.90.1440.10">
    <property type="entry name" value="SecA, preprotein cross-linking domain"/>
    <property type="match status" value="1"/>
</dbReference>
<keyword evidence="8 12" id="KW-0653">Protein transport</keyword>
<dbReference type="EC" id="7.4.2.8" evidence="12"/>
<name>A0AB73B6M6_CORFL</name>
<keyword evidence="5 12" id="KW-0963">Cytoplasm</keyword>
<feature type="domain" description="SecA family profile" evidence="15">
    <location>
        <begin position="26"/>
        <end position="608"/>
    </location>
</feature>